<sequence>MRYYKFVLIAVMLFGLTTTITAKDAYKAVKVYMFGFSASFNDSTVNFTDIQAVDAYVENNHTHFLVNRDEYSYQLRYYMESIQPDSNPTCLVVYALTQKNAIKKYLKLQEQYTKKAKIKYIVNAIPTSKFSFKTVLPDELQQQLIQERAANRKEE</sequence>
<feature type="signal peptide" evidence="1">
    <location>
        <begin position="1"/>
        <end position="22"/>
    </location>
</feature>
<protein>
    <submittedName>
        <fullName evidence="3">Uncharacterized protein</fullName>
    </submittedName>
</protein>
<name>A0A246ESY8_PREIN</name>
<reference evidence="3 5" key="2">
    <citation type="submission" date="2017-11" db="EMBL/GenBank/DDBJ databases">
        <title>Genome sequencing of Prevotella intermedia KCOM 2833.</title>
        <authorList>
            <person name="Kook J.-K."/>
            <person name="Park S.-N."/>
            <person name="Lim Y.K."/>
        </authorList>
    </citation>
    <scope>NUCLEOTIDE SEQUENCE [LARGE SCALE GENOMIC DNA]</scope>
    <source>
        <strain evidence="3 5">KCOM 2833</strain>
    </source>
</reference>
<proteinExistence type="predicted"/>
<feature type="chain" id="PRO_5014281513" evidence="1">
    <location>
        <begin position="23"/>
        <end position="155"/>
    </location>
</feature>
<organism evidence="3 5">
    <name type="scientific">Prevotella intermedia</name>
    <dbReference type="NCBI Taxonomy" id="28131"/>
    <lineage>
        <taxon>Bacteria</taxon>
        <taxon>Pseudomonadati</taxon>
        <taxon>Bacteroidota</taxon>
        <taxon>Bacteroidia</taxon>
        <taxon>Bacteroidales</taxon>
        <taxon>Prevotellaceae</taxon>
        <taxon>Prevotella</taxon>
    </lineage>
</organism>
<accession>A0A246ESY8</accession>
<gene>
    <name evidence="2" type="ORF">CTM46_08230</name>
    <name evidence="3" type="ORF">CTM59_00175</name>
</gene>
<evidence type="ECO:0000256" key="1">
    <source>
        <dbReference type="SAM" id="SignalP"/>
    </source>
</evidence>
<dbReference type="Proteomes" id="UP000230742">
    <property type="component" value="Chromosome 1"/>
</dbReference>
<dbReference type="GeneID" id="34516347"/>
<evidence type="ECO:0000313" key="3">
    <source>
        <dbReference type="EMBL" id="PJI24600.1"/>
    </source>
</evidence>
<dbReference type="AlphaFoldDB" id="A0A246ESY8"/>
<dbReference type="EMBL" id="CP024727">
    <property type="protein sequence ID" value="ATV31425.1"/>
    <property type="molecule type" value="Genomic_DNA"/>
</dbReference>
<dbReference type="RefSeq" id="WP_028905110.1">
    <property type="nucleotide sequence ID" value="NZ_CP024725.1"/>
</dbReference>
<evidence type="ECO:0000313" key="4">
    <source>
        <dbReference type="Proteomes" id="UP000230742"/>
    </source>
</evidence>
<reference evidence="2 4" key="1">
    <citation type="submission" date="2017-11" db="EMBL/GenBank/DDBJ databases">
        <title>Genome sequencing of Prevotella intermedia KCOM 1949.</title>
        <authorList>
            <person name="Kook J.-K."/>
            <person name="Park S.-N."/>
            <person name="Lim Y.K."/>
        </authorList>
    </citation>
    <scope>NUCLEOTIDE SEQUENCE [LARGE SCALE GENOMIC DNA]</scope>
    <source>
        <strain evidence="2 4">KCOM 1949</strain>
    </source>
</reference>
<dbReference type="Proteomes" id="UP000231201">
    <property type="component" value="Unassembled WGS sequence"/>
</dbReference>
<keyword evidence="1" id="KW-0732">Signal</keyword>
<evidence type="ECO:0000313" key="2">
    <source>
        <dbReference type="EMBL" id="ATV31425.1"/>
    </source>
</evidence>
<evidence type="ECO:0000313" key="5">
    <source>
        <dbReference type="Proteomes" id="UP000231201"/>
    </source>
</evidence>
<dbReference type="EMBL" id="PENH01000001">
    <property type="protein sequence ID" value="PJI24600.1"/>
    <property type="molecule type" value="Genomic_DNA"/>
</dbReference>